<organism evidence="2 3">
    <name type="scientific">Zymobacter palmae</name>
    <dbReference type="NCBI Taxonomy" id="33074"/>
    <lineage>
        <taxon>Bacteria</taxon>
        <taxon>Pseudomonadati</taxon>
        <taxon>Pseudomonadota</taxon>
        <taxon>Gammaproteobacteria</taxon>
        <taxon>Oceanospirillales</taxon>
        <taxon>Halomonadaceae</taxon>
        <taxon>Zymobacter group</taxon>
        <taxon>Zymobacter</taxon>
    </lineage>
</organism>
<sequence length="345" mass="38637">MRSIIWTTCKTCSTSPPKRHRNWGPSSVLGDTAPHTADAAALVRSVCLRRTMRYTGKDAKAVMISRLDAALFTLDYAVPLVQHHQRQHFQAGTGTVRRILWRGTSRRVCAVGLLQPKHLRCLYYCGYKPEFGCRPSSWTCNESQRPCIAACCASRVQSTRVNVMRTGNTQVERRWQNGRGNCHHPVAKRRAGQFPPAQYNAETGRAQQDISRRQGHLSTAAGLTKPAEWPRLSFSHLRDSFPVGHSAELIDSLLPASQPAANLQLHPRHASLRPYSALAKRSSPLTKRAERRSNSARSVLNCCMMRSSSTISVALYSRVPRVKPIRSPLSRQLQRLKPASRSQRS</sequence>
<accession>A0A348HCV0</accession>
<evidence type="ECO:0000313" key="3">
    <source>
        <dbReference type="Proteomes" id="UP000267342"/>
    </source>
</evidence>
<dbReference type="AlphaFoldDB" id="A0A348HCV0"/>
<name>A0A348HCV0_9GAMM</name>
<dbReference type="KEGG" id="zpl:ZBT109_0674"/>
<protein>
    <submittedName>
        <fullName evidence="2">Transcriptional regulator</fullName>
    </submittedName>
</protein>
<reference evidence="2 3" key="1">
    <citation type="submission" date="2018-09" db="EMBL/GenBank/DDBJ databases">
        <title>Zymobacter palmae IAM14233 (=T109) whole genome analysis.</title>
        <authorList>
            <person name="Yanase H."/>
        </authorList>
    </citation>
    <scope>NUCLEOTIDE SEQUENCE [LARGE SCALE GENOMIC DNA]</scope>
    <source>
        <strain evidence="2 3">IAM14233</strain>
    </source>
</reference>
<dbReference type="EMBL" id="AP018933">
    <property type="protein sequence ID" value="BBG29452.1"/>
    <property type="molecule type" value="Genomic_DNA"/>
</dbReference>
<dbReference type="Proteomes" id="UP000267342">
    <property type="component" value="Chromosome"/>
</dbReference>
<evidence type="ECO:0000313" key="2">
    <source>
        <dbReference type="EMBL" id="BBG29452.1"/>
    </source>
</evidence>
<keyword evidence="3" id="KW-1185">Reference proteome</keyword>
<proteinExistence type="predicted"/>
<feature type="region of interest" description="Disordered" evidence="1">
    <location>
        <begin position="275"/>
        <end position="295"/>
    </location>
</feature>
<gene>
    <name evidence="2" type="ORF">ZBT109_0674</name>
</gene>
<evidence type="ECO:0000256" key="1">
    <source>
        <dbReference type="SAM" id="MobiDB-lite"/>
    </source>
</evidence>